<feature type="transmembrane region" description="Helical" evidence="1">
    <location>
        <begin position="71"/>
        <end position="89"/>
    </location>
</feature>
<evidence type="ECO:0000313" key="3">
    <source>
        <dbReference type="EMBL" id="MQL73135.1"/>
    </source>
</evidence>
<dbReference type="GO" id="GO:0005886">
    <property type="term" value="C:plasma membrane"/>
    <property type="evidence" value="ECO:0007669"/>
    <property type="project" value="TreeGrafter"/>
</dbReference>
<feature type="transmembrane region" description="Helical" evidence="1">
    <location>
        <begin position="172"/>
        <end position="190"/>
    </location>
</feature>
<reference evidence="3" key="1">
    <citation type="submission" date="2017-07" db="EMBL/GenBank/DDBJ databases">
        <title>Taro Niue Genome Assembly and Annotation.</title>
        <authorList>
            <person name="Atibalentja N."/>
            <person name="Keating K."/>
            <person name="Fields C.J."/>
        </authorList>
    </citation>
    <scope>NUCLEOTIDE SEQUENCE</scope>
    <source>
        <strain evidence="3">Niue_2</strain>
        <tissue evidence="3">Leaf</tissue>
    </source>
</reference>
<dbReference type="OrthoDB" id="1880850at2759"/>
<organism evidence="3 4">
    <name type="scientific">Colocasia esculenta</name>
    <name type="common">Wild taro</name>
    <name type="synonym">Arum esculentum</name>
    <dbReference type="NCBI Taxonomy" id="4460"/>
    <lineage>
        <taxon>Eukaryota</taxon>
        <taxon>Viridiplantae</taxon>
        <taxon>Streptophyta</taxon>
        <taxon>Embryophyta</taxon>
        <taxon>Tracheophyta</taxon>
        <taxon>Spermatophyta</taxon>
        <taxon>Magnoliopsida</taxon>
        <taxon>Liliopsida</taxon>
        <taxon>Araceae</taxon>
        <taxon>Aroideae</taxon>
        <taxon>Colocasieae</taxon>
        <taxon>Colocasia</taxon>
    </lineage>
</organism>
<evidence type="ECO:0000256" key="1">
    <source>
        <dbReference type="SAM" id="Phobius"/>
    </source>
</evidence>
<dbReference type="Pfam" id="PF25968">
    <property type="entry name" value="CALS1"/>
    <property type="match status" value="1"/>
</dbReference>
<protein>
    <recommendedName>
        <fullName evidence="2">Callose synthase helical domain-containing protein</fullName>
    </recommendedName>
</protein>
<dbReference type="InterPro" id="IPR058851">
    <property type="entry name" value="CALS1_helical"/>
</dbReference>
<evidence type="ECO:0000313" key="4">
    <source>
        <dbReference type="Proteomes" id="UP000652761"/>
    </source>
</evidence>
<keyword evidence="1" id="KW-0812">Transmembrane</keyword>
<dbReference type="Proteomes" id="UP000652761">
    <property type="component" value="Unassembled WGS sequence"/>
</dbReference>
<sequence>MFIYSKFQIPGGTKELESAKFAQLWNKIITSFRKEDLINDRGICCLFLNGWIVIEGLLSGHHSCLPARSPLLILFFFYFLLIPIAVDMAKDSNGKDLELQKRILGEDYMHFAVRECYCSFKNIIKYMVEGDKEKTVINRIFDAVQTKIDEKTLISDLNFSALPILYDKFVDLINLLVYLLTLVPQLLLILSMHSRISCDF</sequence>
<dbReference type="PANTHER" id="PTHR12741:SF48">
    <property type="entry name" value="1,3-BETA-GLUCAN SYNTHASE COMPONENT FKS1-RELATED"/>
    <property type="match status" value="1"/>
</dbReference>
<gene>
    <name evidence="3" type="ORF">Taro_005448</name>
</gene>
<keyword evidence="1" id="KW-1133">Transmembrane helix</keyword>
<dbReference type="AlphaFoldDB" id="A0A843TPZ6"/>
<keyword evidence="4" id="KW-1185">Reference proteome</keyword>
<dbReference type="GO" id="GO:0046527">
    <property type="term" value="F:glucosyltransferase activity"/>
    <property type="evidence" value="ECO:0007669"/>
    <property type="project" value="TreeGrafter"/>
</dbReference>
<proteinExistence type="predicted"/>
<name>A0A843TPZ6_COLES</name>
<accession>A0A843TPZ6</accession>
<dbReference type="EMBL" id="NMUH01000154">
    <property type="protein sequence ID" value="MQL73135.1"/>
    <property type="molecule type" value="Genomic_DNA"/>
</dbReference>
<comment type="caution">
    <text evidence="3">The sequence shown here is derived from an EMBL/GenBank/DDBJ whole genome shotgun (WGS) entry which is preliminary data.</text>
</comment>
<feature type="domain" description="Callose synthase helical" evidence="2">
    <location>
        <begin position="82"/>
        <end position="177"/>
    </location>
</feature>
<evidence type="ECO:0000259" key="2">
    <source>
        <dbReference type="Pfam" id="PF25968"/>
    </source>
</evidence>
<dbReference type="PANTHER" id="PTHR12741">
    <property type="entry name" value="LYST-INTERACTING PROTEIN LIP5 DOPAMINE RESPONSIVE PROTEIN DRG-1"/>
    <property type="match status" value="1"/>
</dbReference>
<keyword evidence="1" id="KW-0472">Membrane</keyword>